<evidence type="ECO:0000313" key="1">
    <source>
        <dbReference type="EMBL" id="MFD2599553.1"/>
    </source>
</evidence>
<reference evidence="2" key="1">
    <citation type="journal article" date="2019" name="Int. J. Syst. Evol. Microbiol.">
        <title>The Global Catalogue of Microorganisms (GCM) 10K type strain sequencing project: providing services to taxonomists for standard genome sequencing and annotation.</title>
        <authorList>
            <consortium name="The Broad Institute Genomics Platform"/>
            <consortium name="The Broad Institute Genome Sequencing Center for Infectious Disease"/>
            <person name="Wu L."/>
            <person name="Ma J."/>
        </authorList>
    </citation>
    <scope>NUCLEOTIDE SEQUENCE [LARGE SCALE GENOMIC DNA]</scope>
    <source>
        <strain evidence="2">KCTC 42248</strain>
    </source>
</reference>
<dbReference type="CDD" id="cd24013">
    <property type="entry name" value="ASKHA_ATPase_BT3980-like"/>
    <property type="match status" value="1"/>
</dbReference>
<sequence>MNFISKDFRIQHLSYYQLLIYAGHQEDVLLIIDQEQTVQAYLRYPSSSPTLEATRLLALPFAKVFIVIPQHSVTFVPAEVYQQKDEALYEEYLVNKNDEDVYTVNVANFGLQAVYQFDSLLYKRWKTLFPDALYAPFFQVLFDLVPQDLSLGAHIILHQTDDQMHLVIVQNGQFVFYNQFLVDNAADLGYYVRRVMQDFEIESFESILLSNIAFEDDLLRFIKSFSARIECLKINNQQNAAESTDLSSGLFASIFQRELCV</sequence>
<dbReference type="InterPro" id="IPR024213">
    <property type="entry name" value="DUF3822"/>
</dbReference>
<protein>
    <submittedName>
        <fullName evidence="1">DUF3822 family protein</fullName>
    </submittedName>
</protein>
<dbReference type="RefSeq" id="WP_380869680.1">
    <property type="nucleotide sequence ID" value="NZ_JBHUMA010000006.1"/>
</dbReference>
<dbReference type="Pfam" id="PF12864">
    <property type="entry name" value="DUF3822"/>
    <property type="match status" value="1"/>
</dbReference>
<accession>A0ABW5NLN0</accession>
<dbReference type="Gene3D" id="3.30.420.250">
    <property type="match status" value="1"/>
</dbReference>
<evidence type="ECO:0000313" key="2">
    <source>
        <dbReference type="Proteomes" id="UP001597393"/>
    </source>
</evidence>
<dbReference type="Proteomes" id="UP001597393">
    <property type="component" value="Unassembled WGS sequence"/>
</dbReference>
<comment type="caution">
    <text evidence="1">The sequence shown here is derived from an EMBL/GenBank/DDBJ whole genome shotgun (WGS) entry which is preliminary data.</text>
</comment>
<name>A0ABW5NLN0_9SPHI</name>
<keyword evidence="2" id="KW-1185">Reference proteome</keyword>
<organism evidence="1 2">
    <name type="scientific">Sphingobacterium corticis</name>
    <dbReference type="NCBI Taxonomy" id="1812823"/>
    <lineage>
        <taxon>Bacteria</taxon>
        <taxon>Pseudomonadati</taxon>
        <taxon>Bacteroidota</taxon>
        <taxon>Sphingobacteriia</taxon>
        <taxon>Sphingobacteriales</taxon>
        <taxon>Sphingobacteriaceae</taxon>
        <taxon>Sphingobacterium</taxon>
    </lineage>
</organism>
<gene>
    <name evidence="1" type="ORF">ACFSQ3_11365</name>
</gene>
<dbReference type="EMBL" id="JBHUMA010000006">
    <property type="protein sequence ID" value="MFD2599553.1"/>
    <property type="molecule type" value="Genomic_DNA"/>
</dbReference>
<proteinExistence type="predicted"/>
<dbReference type="Gene3D" id="3.30.420.260">
    <property type="match status" value="1"/>
</dbReference>